<sequence>MGTGKGQVELETFTALGSARGLAGLEPAELGTADAQDLQRTLERAKISNLDEARAALSFASPADRRGFAFVMPGCAEDGAELTVEGDTLNVNLTGGENVNCATANYFLTVFSVERDSIPATPKLSTMRR</sequence>
<evidence type="ECO:0000313" key="2">
    <source>
        <dbReference type="Proteomes" id="UP001456344"/>
    </source>
</evidence>
<name>A0ACD5BKE5_9PSEU</name>
<dbReference type="EMBL" id="CP150484">
    <property type="protein sequence ID" value="WYW19733.1"/>
    <property type="molecule type" value="Genomic_DNA"/>
</dbReference>
<evidence type="ECO:0000313" key="1">
    <source>
        <dbReference type="EMBL" id="WYW19733.1"/>
    </source>
</evidence>
<protein>
    <submittedName>
        <fullName evidence="1">Uncharacterized protein</fullName>
    </submittedName>
</protein>
<proteinExistence type="predicted"/>
<accession>A0ACD5BKE5</accession>
<dbReference type="Proteomes" id="UP001456344">
    <property type="component" value="Chromosome"/>
</dbReference>
<reference evidence="1" key="1">
    <citation type="submission" date="2023-10" db="EMBL/GenBank/DDBJ databases">
        <title>Whole genome sequencing of actinobacterial strain Amycolatopsis sp. (BCA-696) identifies the underlying plant growth-promoting genes.</title>
        <authorList>
            <person name="Gandham P."/>
            <person name="Vadla N."/>
            <person name="Saji A."/>
            <person name="Srinivas V."/>
            <person name="Ruperao P."/>
            <person name="Selvanayagam S."/>
            <person name="Saxena R.K."/>
            <person name="Rathore A."/>
            <person name="Gopalakrishnan S."/>
            <person name="Thakur V."/>
        </authorList>
    </citation>
    <scope>NUCLEOTIDE SEQUENCE</scope>
    <source>
        <strain evidence="1">BCA-696</strain>
    </source>
</reference>
<organism evidence="1 2">
    <name type="scientific">Amycolatopsis coloradensis</name>
    <dbReference type="NCBI Taxonomy" id="76021"/>
    <lineage>
        <taxon>Bacteria</taxon>
        <taxon>Bacillati</taxon>
        <taxon>Actinomycetota</taxon>
        <taxon>Actinomycetes</taxon>
        <taxon>Pseudonocardiales</taxon>
        <taxon>Pseudonocardiaceae</taxon>
        <taxon>Amycolatopsis</taxon>
    </lineage>
</organism>
<gene>
    <name evidence="1" type="ORF">LCL61_29725</name>
</gene>
<keyword evidence="2" id="KW-1185">Reference proteome</keyword>